<comment type="caution">
    <text evidence="2">The sequence shown here is derived from an EMBL/GenBank/DDBJ whole genome shotgun (WGS) entry which is preliminary data.</text>
</comment>
<evidence type="ECO:0000256" key="1">
    <source>
        <dbReference type="SAM" id="MobiDB-lite"/>
    </source>
</evidence>
<dbReference type="EMBL" id="JASSZA010000001">
    <property type="protein sequence ID" value="KAK2121912.1"/>
    <property type="molecule type" value="Genomic_DNA"/>
</dbReference>
<gene>
    <name evidence="2" type="ORF">P7K49_003298</name>
</gene>
<evidence type="ECO:0000313" key="2">
    <source>
        <dbReference type="EMBL" id="KAK2121912.1"/>
    </source>
</evidence>
<organism evidence="2 3">
    <name type="scientific">Saguinus oedipus</name>
    <name type="common">Cotton-top tamarin</name>
    <name type="synonym">Oedipomidas oedipus</name>
    <dbReference type="NCBI Taxonomy" id="9490"/>
    <lineage>
        <taxon>Eukaryota</taxon>
        <taxon>Metazoa</taxon>
        <taxon>Chordata</taxon>
        <taxon>Craniata</taxon>
        <taxon>Vertebrata</taxon>
        <taxon>Euteleostomi</taxon>
        <taxon>Mammalia</taxon>
        <taxon>Eutheria</taxon>
        <taxon>Euarchontoglires</taxon>
        <taxon>Primates</taxon>
        <taxon>Haplorrhini</taxon>
        <taxon>Platyrrhini</taxon>
        <taxon>Cebidae</taxon>
        <taxon>Callitrichinae</taxon>
        <taxon>Saguinus</taxon>
    </lineage>
</organism>
<name>A0ABQ9WNV7_SAGOE</name>
<dbReference type="Proteomes" id="UP001266305">
    <property type="component" value="Unassembled WGS sequence"/>
</dbReference>
<accession>A0ABQ9WNV7</accession>
<keyword evidence="3" id="KW-1185">Reference proteome</keyword>
<proteinExistence type="predicted"/>
<protein>
    <submittedName>
        <fullName evidence="2">Uncharacterized protein</fullName>
    </submittedName>
</protein>
<feature type="compositionally biased region" description="Polar residues" evidence="1">
    <location>
        <begin position="27"/>
        <end position="42"/>
    </location>
</feature>
<sequence>MALGSWGFWGPVGFLERWGTLAPQDHLAQQGSLGPSPNSSPQGALYSLQPPTDKDNGDSRLASAIMDTVLVGIPGPQGLPGPPGSKAPHFLVAAPLEDWMHETHMVLLE</sequence>
<evidence type="ECO:0000313" key="3">
    <source>
        <dbReference type="Proteomes" id="UP001266305"/>
    </source>
</evidence>
<feature type="region of interest" description="Disordered" evidence="1">
    <location>
        <begin position="26"/>
        <end position="59"/>
    </location>
</feature>
<reference evidence="2 3" key="1">
    <citation type="submission" date="2023-05" db="EMBL/GenBank/DDBJ databases">
        <title>B98-5 Cell Line De Novo Hybrid Assembly: An Optical Mapping Approach.</title>
        <authorList>
            <person name="Kananen K."/>
            <person name="Auerbach J.A."/>
            <person name="Kautto E."/>
            <person name="Blachly J.S."/>
        </authorList>
    </citation>
    <scope>NUCLEOTIDE SEQUENCE [LARGE SCALE GENOMIC DNA]</scope>
    <source>
        <strain evidence="2">B95-8</strain>
        <tissue evidence="2">Cell line</tissue>
    </source>
</reference>